<proteinExistence type="predicted"/>
<keyword evidence="2" id="KW-1185">Reference proteome</keyword>
<dbReference type="AlphaFoldDB" id="A0A8J6AJS9"/>
<sequence length="207" mass="22465">TERQGLGIDHLGCFWPGEPSWAVPWTGWTSSTYARVPSTTRQSQAPRTSCMSMQSLEEEHLLLCQHQPGLHKDAFLLTTAIGTPVSESSPKLGPWIQQVWGSPVPLTPPQQTILQISLCGCQYPLLRTLHLCPGEPELAERTFPDVPFCKEDCQCCGQIAATPTPARLTGTRAGAGSQCPVGPLVTCVRTSFPIMPLCEGLWGHSDS</sequence>
<feature type="non-terminal residue" evidence="1">
    <location>
        <position position="1"/>
    </location>
</feature>
<comment type="caution">
    <text evidence="1">The sequence shown here is derived from an EMBL/GenBank/DDBJ whole genome shotgun (WGS) entry which is preliminary data.</text>
</comment>
<protein>
    <submittedName>
        <fullName evidence="1">Uncharacterized protein</fullName>
    </submittedName>
</protein>
<gene>
    <name evidence="1" type="ORF">J0S82_010159</name>
</gene>
<evidence type="ECO:0000313" key="1">
    <source>
        <dbReference type="EMBL" id="KAG8522944.1"/>
    </source>
</evidence>
<organism evidence="1 2">
    <name type="scientific">Galemys pyrenaicus</name>
    <name type="common">Iberian desman</name>
    <name type="synonym">Pyrenean desman</name>
    <dbReference type="NCBI Taxonomy" id="202257"/>
    <lineage>
        <taxon>Eukaryota</taxon>
        <taxon>Metazoa</taxon>
        <taxon>Chordata</taxon>
        <taxon>Craniata</taxon>
        <taxon>Vertebrata</taxon>
        <taxon>Euteleostomi</taxon>
        <taxon>Mammalia</taxon>
        <taxon>Eutheria</taxon>
        <taxon>Laurasiatheria</taxon>
        <taxon>Eulipotyphla</taxon>
        <taxon>Talpidae</taxon>
        <taxon>Galemys</taxon>
    </lineage>
</organism>
<dbReference type="Proteomes" id="UP000700334">
    <property type="component" value="Unassembled WGS sequence"/>
</dbReference>
<evidence type="ECO:0000313" key="2">
    <source>
        <dbReference type="Proteomes" id="UP000700334"/>
    </source>
</evidence>
<reference evidence="1" key="1">
    <citation type="journal article" date="2021" name="Evol. Appl.">
        <title>The genome of the Pyrenean desman and the effects of bottlenecks and inbreeding on the genomic landscape of an endangered species.</title>
        <authorList>
            <person name="Escoda L."/>
            <person name="Castresana J."/>
        </authorList>
    </citation>
    <scope>NUCLEOTIDE SEQUENCE</scope>
    <source>
        <strain evidence="1">IBE-C5619</strain>
    </source>
</reference>
<dbReference type="EMBL" id="JAGFMF010011429">
    <property type="protein sequence ID" value="KAG8522944.1"/>
    <property type="molecule type" value="Genomic_DNA"/>
</dbReference>
<accession>A0A8J6AJS9</accession>
<name>A0A8J6AJS9_GALPY</name>